<dbReference type="PROSITE" id="PS50199">
    <property type="entry name" value="ZF_RANBP2_2"/>
    <property type="match status" value="1"/>
</dbReference>
<dbReference type="PROSITE" id="PS00139">
    <property type="entry name" value="THIOL_PROTEASE_CYS"/>
    <property type="match status" value="1"/>
</dbReference>
<dbReference type="InterPro" id="IPR000169">
    <property type="entry name" value="Pept_cys_AS"/>
</dbReference>
<evidence type="ECO:0000259" key="11">
    <source>
        <dbReference type="PROSITE" id="PS50199"/>
    </source>
</evidence>
<dbReference type="GO" id="GO:0006508">
    <property type="term" value="P:proteolysis"/>
    <property type="evidence" value="ECO:0007669"/>
    <property type="project" value="UniProtKB-KW"/>
</dbReference>
<evidence type="ECO:0000256" key="9">
    <source>
        <dbReference type="PROSITE-ProRule" id="PRU00239"/>
    </source>
</evidence>
<dbReference type="PANTHER" id="PTHR10183">
    <property type="entry name" value="CALPAIN"/>
    <property type="match status" value="1"/>
</dbReference>
<keyword evidence="5" id="KW-0378">Hydrolase</keyword>
<name>A0A819GT42_9BILA</name>
<feature type="active site" evidence="8">
    <location>
        <position position="358"/>
    </location>
</feature>
<evidence type="ECO:0000256" key="4">
    <source>
        <dbReference type="ARBA" id="ARBA00022771"/>
    </source>
</evidence>
<keyword evidence="6" id="KW-0788">Thiol protease</keyword>
<dbReference type="Gene3D" id="3.90.70.10">
    <property type="entry name" value="Cysteine proteinases"/>
    <property type="match status" value="1"/>
</dbReference>
<gene>
    <name evidence="13" type="ORF">KXQ929_LOCUS22280</name>
</gene>
<feature type="active site" evidence="8">
    <location>
        <position position="200"/>
    </location>
</feature>
<dbReference type="InterPro" id="IPR022684">
    <property type="entry name" value="Calpain_cysteine_protease"/>
</dbReference>
<evidence type="ECO:0000313" key="13">
    <source>
        <dbReference type="EMBL" id="CAF3890942.1"/>
    </source>
</evidence>
<dbReference type="CDD" id="cd00044">
    <property type="entry name" value="CysPc"/>
    <property type="match status" value="1"/>
</dbReference>
<dbReference type="GO" id="GO:0005737">
    <property type="term" value="C:cytoplasm"/>
    <property type="evidence" value="ECO:0007669"/>
    <property type="project" value="TreeGrafter"/>
</dbReference>
<dbReference type="SMART" id="SM00230">
    <property type="entry name" value="CysPc"/>
    <property type="match status" value="1"/>
</dbReference>
<evidence type="ECO:0000256" key="2">
    <source>
        <dbReference type="ARBA" id="ARBA00022670"/>
    </source>
</evidence>
<keyword evidence="2" id="KW-0645">Protease</keyword>
<dbReference type="Gene3D" id="4.10.1060.10">
    <property type="entry name" value="Zinc finger, RanBP2-type"/>
    <property type="match status" value="1"/>
</dbReference>
<protein>
    <submittedName>
        <fullName evidence="13">Uncharacterized protein</fullName>
    </submittedName>
</protein>
<evidence type="ECO:0000256" key="7">
    <source>
        <dbReference type="ARBA" id="ARBA00022833"/>
    </source>
</evidence>
<evidence type="ECO:0000313" key="14">
    <source>
        <dbReference type="Proteomes" id="UP000663868"/>
    </source>
</evidence>
<dbReference type="SUPFAM" id="SSF54001">
    <property type="entry name" value="Cysteine proteinases"/>
    <property type="match status" value="1"/>
</dbReference>
<sequence length="697" mass="79382">MAVNLFDIQSNLQSLSINDEWSCSKCSFNNPLMAYPCCEMCEQVDSRLLQGFLITNQSIPTWECPRCTLKNLTISEQCTACGKPKSISNKNETTLVNSSTSLSQTCTSLSVRNRRRRDESDAENIFQHIITYCRENKTHFVDDQFVPSDRSIGTGSFDNISQWLRVSDVAPLPDDPPNLPWTIFSSPQPSDIQQGALGNCWLIAALALISERPRLLEHILLTKQINSQGVYLVRICHNGLWKTIIVDDCFPCTKHKRLVFTQAKRRQLYVPLIEKACAKLFGSYSSLKSGNMLEGLQLLTGAACDHINLKPSKHPLESDIVWAKLLSACESKLLIGTSTSGTNVNREEYAAVHIHSNHAFSILAAHALVNDTSRFVLVRDPHSRSQYREDSISESVLKQLRSVNSAPRSTGAFWISWPRFLHFFESITISTYNSDHFDIRQQGQFTQSSTEVIKSYFFDVPQTSSINISLLYHRHNRKARSYHTQSFVLCDIEKSASTTVVGKHYSKLISKRERFTYWEGSLRAGSYVLIPFTTSFWGTNEKNRDYTVVIHSSVQLDLETENKRPTFLVDCLITAVMRGSNKQQKEKEAAFYTPSKDSAMLVFIAENLSTKNYLSVEVNMNIARCIHHSRCSQLPYNTHDSIPPRYRQVIFITEWTHKRNESAQLSYSYLHRFSTQTSDSIPTINTFKHDLHSPRAF</sequence>
<keyword evidence="3" id="KW-0479">Metal-binding</keyword>
<evidence type="ECO:0000256" key="8">
    <source>
        <dbReference type="PIRSR" id="PIRSR622684-1"/>
    </source>
</evidence>
<evidence type="ECO:0000256" key="5">
    <source>
        <dbReference type="ARBA" id="ARBA00022801"/>
    </source>
</evidence>
<dbReference type="Pfam" id="PF00648">
    <property type="entry name" value="Peptidase_C2"/>
    <property type="match status" value="1"/>
</dbReference>
<comment type="caution">
    <text evidence="9">Lacks conserved residue(s) required for the propagation of feature annotation.</text>
</comment>
<reference evidence="13" key="1">
    <citation type="submission" date="2021-02" db="EMBL/GenBank/DDBJ databases">
        <authorList>
            <person name="Nowell W R."/>
        </authorList>
    </citation>
    <scope>NUCLEOTIDE SEQUENCE</scope>
</reference>
<keyword evidence="4 10" id="KW-0863">Zinc-finger</keyword>
<dbReference type="EMBL" id="CAJOBB010001689">
    <property type="protein sequence ID" value="CAF3890942.1"/>
    <property type="molecule type" value="Genomic_DNA"/>
</dbReference>
<dbReference type="InterPro" id="IPR038765">
    <property type="entry name" value="Papain-like_cys_pep_sf"/>
</dbReference>
<evidence type="ECO:0000256" key="1">
    <source>
        <dbReference type="ARBA" id="ARBA00007623"/>
    </source>
</evidence>
<dbReference type="PROSITE" id="PS01358">
    <property type="entry name" value="ZF_RANBP2_1"/>
    <property type="match status" value="1"/>
</dbReference>
<comment type="similarity">
    <text evidence="1">Belongs to the peptidase C2 family.</text>
</comment>
<keyword evidence="7" id="KW-0862">Zinc</keyword>
<accession>A0A819GT42</accession>
<evidence type="ECO:0000256" key="10">
    <source>
        <dbReference type="PROSITE-ProRule" id="PRU00322"/>
    </source>
</evidence>
<dbReference type="SMART" id="SM00547">
    <property type="entry name" value="ZnF_RBZ"/>
    <property type="match status" value="2"/>
</dbReference>
<dbReference type="InterPro" id="IPR001876">
    <property type="entry name" value="Znf_RanBP2"/>
</dbReference>
<dbReference type="GO" id="GO:0008270">
    <property type="term" value="F:zinc ion binding"/>
    <property type="evidence" value="ECO:0007669"/>
    <property type="project" value="UniProtKB-KW"/>
</dbReference>
<organism evidence="13 14">
    <name type="scientific">Adineta steineri</name>
    <dbReference type="NCBI Taxonomy" id="433720"/>
    <lineage>
        <taxon>Eukaryota</taxon>
        <taxon>Metazoa</taxon>
        <taxon>Spiralia</taxon>
        <taxon>Gnathifera</taxon>
        <taxon>Rotifera</taxon>
        <taxon>Eurotatoria</taxon>
        <taxon>Bdelloidea</taxon>
        <taxon>Adinetida</taxon>
        <taxon>Adinetidae</taxon>
        <taxon>Adineta</taxon>
    </lineage>
</organism>
<dbReference type="GO" id="GO:0004198">
    <property type="term" value="F:calcium-dependent cysteine-type endopeptidase activity"/>
    <property type="evidence" value="ECO:0007669"/>
    <property type="project" value="InterPro"/>
</dbReference>
<evidence type="ECO:0000256" key="6">
    <source>
        <dbReference type="ARBA" id="ARBA00022807"/>
    </source>
</evidence>
<proteinExistence type="inferred from homology"/>
<feature type="domain" description="RanBP2-type" evidence="11">
    <location>
        <begin position="56"/>
        <end position="87"/>
    </location>
</feature>
<evidence type="ECO:0000256" key="3">
    <source>
        <dbReference type="ARBA" id="ARBA00022723"/>
    </source>
</evidence>
<dbReference type="PANTHER" id="PTHR10183:SF382">
    <property type="entry name" value="CALPAIN-15"/>
    <property type="match status" value="1"/>
</dbReference>
<dbReference type="InterPro" id="IPR001300">
    <property type="entry name" value="Peptidase_C2_calpain_cat"/>
</dbReference>
<dbReference type="PROSITE" id="PS50203">
    <property type="entry name" value="CALPAIN_CAT"/>
    <property type="match status" value="1"/>
</dbReference>
<dbReference type="AlphaFoldDB" id="A0A819GT42"/>
<feature type="domain" description="Calpain catalytic" evidence="12">
    <location>
        <begin position="139"/>
        <end position="433"/>
    </location>
</feature>
<evidence type="ECO:0000259" key="12">
    <source>
        <dbReference type="PROSITE" id="PS50203"/>
    </source>
</evidence>
<dbReference type="Proteomes" id="UP000663868">
    <property type="component" value="Unassembled WGS sequence"/>
</dbReference>
<dbReference type="PRINTS" id="PR00704">
    <property type="entry name" value="CALPAIN"/>
</dbReference>
<comment type="caution">
    <text evidence="13">The sequence shown here is derived from an EMBL/GenBank/DDBJ whole genome shotgun (WGS) entry which is preliminary data.</text>
</comment>